<evidence type="ECO:0000256" key="2">
    <source>
        <dbReference type="SAM" id="MobiDB-lite"/>
    </source>
</evidence>
<evidence type="ECO:0000313" key="6">
    <source>
        <dbReference type="Proteomes" id="UP001283361"/>
    </source>
</evidence>
<feature type="region of interest" description="Disordered" evidence="2">
    <location>
        <begin position="768"/>
        <end position="788"/>
    </location>
</feature>
<dbReference type="CDD" id="cd00037">
    <property type="entry name" value="CLECT"/>
    <property type="match status" value="1"/>
</dbReference>
<dbReference type="InterPro" id="IPR016187">
    <property type="entry name" value="CTDL_fold"/>
</dbReference>
<sequence length="972" mass="106885">MRVLSLGMIESGVADSCSSWSRDAVYAGAGMCFWLISKTLNFSDAEENCKHLGGHLAELQIPYQRQIAMSLVRGAKKKVWLGASDAVKESHWTWRSNRTTVSVPKEWWMFGQPDDGALKWNSRGQNCLCMDPSQKLDDETCTKPYASICQKYVDDLCGNVLPGSEHLEGSCFKGLKEKFNGVSEAQKRCEDIGGFLPQPSTADDLIFLTKVAKMYFHDTRTCSEMKDCTVIIGLVTTSDLDSKNGRGYDVCFSSIPEQSKQSKTRTVFINNSSLRRFTHCDNILFFNAATVCQRVIPVYNHTYVAGLPNSALSLYHSALLSASHAHNQPGWITVNVMTSYPGTNAEKIRFRGEDGLQHRIVRLSRGRRGISVVVRSTEPLHLVIVLWRQDLRAISSSLIFPVDTPCSKLPGSILGYPSSGEISFCISSTQDQREEVQIDVALVDAGCRASYRFGGRKYSARGPETLSVNITDQLQPFCVDEITDYGKPPKVNASHLVTMFSSERQPGTTEEDGTFEQILSTSHVGTDYVTIPSLPFKALSSASFVAVAVYDDTIIKLPYLNSNLGTYSLTLAKAGESKELRQLFASGSHHVTGSKPFYLYAMLSAAEESGGSLSPCRVTVLPRHLWTAQYTVHMAEPWTLLQHVYVIVVGDPAHIMALRLTPLGEHGSVEPTHCYKSVSAYTGCYFAMVLKTKSYSLSSWTGGQFAAYMYGSKDQAAACHQLGVNFETNTFSDDEANAEVKRDPASAVTTEVPTSLQAEQKITPLVDETLTKDSATTSPQLSDDPARGEAVSTEEAYLMAELTTLPGELTSNVQDIHTTSTDDSITMAFKTTDVTDFTASPDPEAAISPTDVNEIRNNEAAISPAGTGVNMNTDAVLVCGQRWRNSTPSPLEIEDMIKNISAYLRVDRKNTSLSRRRKQSVPDGRVSSVCLTILSFSILFTLLGMFILNDAISLLAYIIKMFRGQKCKSSRR</sequence>
<dbReference type="Pfam" id="PF00059">
    <property type="entry name" value="Lectin_C"/>
    <property type="match status" value="1"/>
</dbReference>
<accession>A0AAE0ZA46</accession>
<keyword evidence="3" id="KW-0812">Transmembrane</keyword>
<dbReference type="SMART" id="SM00034">
    <property type="entry name" value="CLECT"/>
    <property type="match status" value="1"/>
</dbReference>
<dbReference type="AlphaFoldDB" id="A0AAE0ZA46"/>
<organism evidence="5 6">
    <name type="scientific">Elysia crispata</name>
    <name type="common">lettuce slug</name>
    <dbReference type="NCBI Taxonomy" id="231223"/>
    <lineage>
        <taxon>Eukaryota</taxon>
        <taxon>Metazoa</taxon>
        <taxon>Spiralia</taxon>
        <taxon>Lophotrochozoa</taxon>
        <taxon>Mollusca</taxon>
        <taxon>Gastropoda</taxon>
        <taxon>Heterobranchia</taxon>
        <taxon>Euthyneura</taxon>
        <taxon>Panpulmonata</taxon>
        <taxon>Sacoglossa</taxon>
        <taxon>Placobranchoidea</taxon>
        <taxon>Plakobranchidae</taxon>
        <taxon>Elysia</taxon>
    </lineage>
</organism>
<name>A0AAE0ZA46_9GAST</name>
<feature type="compositionally biased region" description="Polar residues" evidence="2">
    <location>
        <begin position="772"/>
        <end position="781"/>
    </location>
</feature>
<dbReference type="Pfam" id="PF17517">
    <property type="entry name" value="IgGFc_binding"/>
    <property type="match status" value="1"/>
</dbReference>
<keyword evidence="1" id="KW-0430">Lectin</keyword>
<gene>
    <name evidence="5" type="ORF">RRG08_041264</name>
</gene>
<dbReference type="InterPro" id="IPR035234">
    <property type="entry name" value="IgGFc-bd_N"/>
</dbReference>
<evidence type="ECO:0000256" key="1">
    <source>
        <dbReference type="ARBA" id="ARBA00022734"/>
    </source>
</evidence>
<reference evidence="5" key="1">
    <citation type="journal article" date="2023" name="G3 (Bethesda)">
        <title>A reference genome for the long-term kleptoplast-retaining sea slug Elysia crispata morphotype clarki.</title>
        <authorList>
            <person name="Eastman K.E."/>
            <person name="Pendleton A.L."/>
            <person name="Shaikh M.A."/>
            <person name="Suttiyut T."/>
            <person name="Ogas R."/>
            <person name="Tomko P."/>
            <person name="Gavelis G."/>
            <person name="Widhalm J.R."/>
            <person name="Wisecaver J.H."/>
        </authorList>
    </citation>
    <scope>NUCLEOTIDE SEQUENCE</scope>
    <source>
        <strain evidence="5">ECLA1</strain>
    </source>
</reference>
<proteinExistence type="predicted"/>
<evidence type="ECO:0000256" key="3">
    <source>
        <dbReference type="SAM" id="Phobius"/>
    </source>
</evidence>
<dbReference type="GO" id="GO:0030246">
    <property type="term" value="F:carbohydrate binding"/>
    <property type="evidence" value="ECO:0007669"/>
    <property type="project" value="UniProtKB-KW"/>
</dbReference>
<dbReference type="SUPFAM" id="SSF56436">
    <property type="entry name" value="C-type lectin-like"/>
    <property type="match status" value="1"/>
</dbReference>
<protein>
    <recommendedName>
        <fullName evidence="4">C-type lectin domain-containing protein</fullName>
    </recommendedName>
</protein>
<evidence type="ECO:0000313" key="5">
    <source>
        <dbReference type="EMBL" id="KAK3764846.1"/>
    </source>
</evidence>
<keyword evidence="3" id="KW-1133">Transmembrane helix</keyword>
<dbReference type="PANTHER" id="PTHR22799:SF6">
    <property type="entry name" value="C-TYPE LECTIN DOMAIN FAMILY 4 MEMBER M-LIKE"/>
    <property type="match status" value="1"/>
</dbReference>
<dbReference type="EMBL" id="JAWDGP010004377">
    <property type="protein sequence ID" value="KAK3764846.1"/>
    <property type="molecule type" value="Genomic_DNA"/>
</dbReference>
<feature type="domain" description="C-type lectin" evidence="4">
    <location>
        <begin position="28"/>
        <end position="150"/>
    </location>
</feature>
<dbReference type="InterPro" id="IPR016186">
    <property type="entry name" value="C-type_lectin-like/link_sf"/>
</dbReference>
<evidence type="ECO:0000259" key="4">
    <source>
        <dbReference type="PROSITE" id="PS50041"/>
    </source>
</evidence>
<dbReference type="PROSITE" id="PS50041">
    <property type="entry name" value="C_TYPE_LECTIN_2"/>
    <property type="match status" value="1"/>
</dbReference>
<dbReference type="InterPro" id="IPR001304">
    <property type="entry name" value="C-type_lectin-like"/>
</dbReference>
<keyword evidence="3" id="KW-0472">Membrane</keyword>
<comment type="caution">
    <text evidence="5">The sequence shown here is derived from an EMBL/GenBank/DDBJ whole genome shotgun (WGS) entry which is preliminary data.</text>
</comment>
<dbReference type="InterPro" id="IPR051663">
    <property type="entry name" value="CLec_Tetranectin-domain"/>
</dbReference>
<dbReference type="Proteomes" id="UP001283361">
    <property type="component" value="Unassembled WGS sequence"/>
</dbReference>
<keyword evidence="6" id="KW-1185">Reference proteome</keyword>
<dbReference type="Gene3D" id="3.10.100.10">
    <property type="entry name" value="Mannose-Binding Protein A, subunit A"/>
    <property type="match status" value="1"/>
</dbReference>
<dbReference type="PANTHER" id="PTHR22799">
    <property type="entry name" value="TETRANECTIN-RELATED"/>
    <property type="match status" value="1"/>
</dbReference>
<feature type="transmembrane region" description="Helical" evidence="3">
    <location>
        <begin position="933"/>
        <end position="959"/>
    </location>
</feature>